<evidence type="ECO:0000256" key="1">
    <source>
        <dbReference type="SAM" id="MobiDB-lite"/>
    </source>
</evidence>
<dbReference type="EMBL" id="CAJNJA010050692">
    <property type="protein sequence ID" value="CAE7842257.1"/>
    <property type="molecule type" value="Genomic_DNA"/>
</dbReference>
<evidence type="ECO:0000313" key="2">
    <source>
        <dbReference type="EMBL" id="CAE7842257.1"/>
    </source>
</evidence>
<protein>
    <submittedName>
        <fullName evidence="2">Uncharacterized protein</fullName>
    </submittedName>
</protein>
<dbReference type="OrthoDB" id="10353670at2759"/>
<dbReference type="Proteomes" id="UP000601435">
    <property type="component" value="Unassembled WGS sequence"/>
</dbReference>
<evidence type="ECO:0000313" key="3">
    <source>
        <dbReference type="Proteomes" id="UP000601435"/>
    </source>
</evidence>
<proteinExistence type="predicted"/>
<dbReference type="AlphaFoldDB" id="A0A812ZX74"/>
<gene>
    <name evidence="2" type="ORF">SNEC2469_LOCUS25597</name>
</gene>
<accession>A0A812ZX74</accession>
<reference evidence="2" key="1">
    <citation type="submission" date="2021-02" db="EMBL/GenBank/DDBJ databases">
        <authorList>
            <person name="Dougan E. K."/>
            <person name="Rhodes N."/>
            <person name="Thang M."/>
            <person name="Chan C."/>
        </authorList>
    </citation>
    <scope>NUCLEOTIDE SEQUENCE</scope>
</reference>
<keyword evidence="3" id="KW-1185">Reference proteome</keyword>
<comment type="caution">
    <text evidence="2">The sequence shown here is derived from an EMBL/GenBank/DDBJ whole genome shotgun (WGS) entry which is preliminary data.</text>
</comment>
<feature type="region of interest" description="Disordered" evidence="1">
    <location>
        <begin position="249"/>
        <end position="277"/>
    </location>
</feature>
<name>A0A812ZX74_9DINO</name>
<organism evidence="2 3">
    <name type="scientific">Symbiodinium necroappetens</name>
    <dbReference type="NCBI Taxonomy" id="1628268"/>
    <lineage>
        <taxon>Eukaryota</taxon>
        <taxon>Sar</taxon>
        <taxon>Alveolata</taxon>
        <taxon>Dinophyceae</taxon>
        <taxon>Suessiales</taxon>
        <taxon>Symbiodiniaceae</taxon>
        <taxon>Symbiodinium</taxon>
    </lineage>
</organism>
<sequence>MMSFTALSEKTTEALPSKDGVISLTNLADELGSMSLDDLVSNGGSYIVLREGEALLIPPGFFFFQCGLGYMNAPKTFYKAFAAVPKPFVHEKDVLQTVEDQFEVAHHHAAGVKKIVAAISSFHTTAGRGTVARDRTQADGADLEWEISRAKKHELFPQYVASLQGDVEDDWEFGDMEGDALADIEHFCEWLQKRQSSATQVADKEAIKSTEANADEGTEAADKQEIHDTVAIADAGTEAADRQEIHDAVANATDGTEAADKREIDNTVANAADERAD</sequence>
<feature type="non-terminal residue" evidence="2">
    <location>
        <position position="1"/>
    </location>
</feature>